<dbReference type="Proteomes" id="UP000538666">
    <property type="component" value="Unassembled WGS sequence"/>
</dbReference>
<keyword evidence="1" id="KW-0808">Transferase</keyword>
<dbReference type="EMBL" id="JACHEK010000007">
    <property type="protein sequence ID" value="MBB6145689.1"/>
    <property type="molecule type" value="Genomic_DNA"/>
</dbReference>
<dbReference type="PANTHER" id="PTHR40036">
    <property type="entry name" value="MACROCIN O-METHYLTRANSFERASE"/>
    <property type="match status" value="1"/>
</dbReference>
<dbReference type="EC" id="2.1.1.-" evidence="1"/>
<dbReference type="AlphaFoldDB" id="A0A841K153"/>
<sequence>MQFPSYPAAVAQRIEEYPDDVRYSTLALAVQRLQDDHIPGAFAEVGVYRGVTSAFLHRQAPERRLYLFDTFEGFPSQDLEAGEDTRFKDTSQELVAGVIGDTQNVVFRKGYFPETASGLEGESFSLIMLDVDLYRPALEVLRFFYPRMARGGYFFMHDYNSPESDRAISRAAHEFMADKPESLIEIPDFHGSALFRKV</sequence>
<organism evidence="1 2">
    <name type="scientific">Silvibacterium bohemicum</name>
    <dbReference type="NCBI Taxonomy" id="1577686"/>
    <lineage>
        <taxon>Bacteria</taxon>
        <taxon>Pseudomonadati</taxon>
        <taxon>Acidobacteriota</taxon>
        <taxon>Terriglobia</taxon>
        <taxon>Terriglobales</taxon>
        <taxon>Acidobacteriaceae</taxon>
        <taxon>Silvibacterium</taxon>
    </lineage>
</organism>
<proteinExistence type="predicted"/>
<accession>A0A841K153</accession>
<gene>
    <name evidence="1" type="ORF">HNQ77_003650</name>
</gene>
<evidence type="ECO:0000313" key="1">
    <source>
        <dbReference type="EMBL" id="MBB6145689.1"/>
    </source>
</evidence>
<dbReference type="GO" id="GO:0008168">
    <property type="term" value="F:methyltransferase activity"/>
    <property type="evidence" value="ECO:0007669"/>
    <property type="project" value="UniProtKB-KW"/>
</dbReference>
<dbReference type="GO" id="GO:0032259">
    <property type="term" value="P:methylation"/>
    <property type="evidence" value="ECO:0007669"/>
    <property type="project" value="UniProtKB-KW"/>
</dbReference>
<keyword evidence="1" id="KW-0489">Methyltransferase</keyword>
<dbReference type="InterPro" id="IPR029063">
    <property type="entry name" value="SAM-dependent_MTases_sf"/>
</dbReference>
<dbReference type="PANTHER" id="PTHR40036:SF1">
    <property type="entry name" value="MACROCIN O-METHYLTRANSFERASE"/>
    <property type="match status" value="1"/>
</dbReference>
<comment type="caution">
    <text evidence="1">The sequence shown here is derived from an EMBL/GenBank/DDBJ whole genome shotgun (WGS) entry which is preliminary data.</text>
</comment>
<keyword evidence="2" id="KW-1185">Reference proteome</keyword>
<reference evidence="1 2" key="1">
    <citation type="submission" date="2020-08" db="EMBL/GenBank/DDBJ databases">
        <title>Genomic Encyclopedia of Type Strains, Phase IV (KMG-IV): sequencing the most valuable type-strain genomes for metagenomic binning, comparative biology and taxonomic classification.</title>
        <authorList>
            <person name="Goeker M."/>
        </authorList>
    </citation>
    <scope>NUCLEOTIDE SEQUENCE [LARGE SCALE GENOMIC DNA]</scope>
    <source>
        <strain evidence="1 2">DSM 103733</strain>
    </source>
</reference>
<dbReference type="Pfam" id="PF05711">
    <property type="entry name" value="TylF"/>
    <property type="match status" value="1"/>
</dbReference>
<name>A0A841K153_9BACT</name>
<protein>
    <submittedName>
        <fullName evidence="1">O-methyltransferase</fullName>
        <ecNumber evidence="1">2.1.1.-</ecNumber>
    </submittedName>
</protein>
<dbReference type="RefSeq" id="WP_050060727.1">
    <property type="nucleotide sequence ID" value="NZ_JACHEK010000007.1"/>
</dbReference>
<dbReference type="InterPro" id="IPR008884">
    <property type="entry name" value="TylF_MeTrfase"/>
</dbReference>
<dbReference type="Gene3D" id="3.40.50.150">
    <property type="entry name" value="Vaccinia Virus protein VP39"/>
    <property type="match status" value="1"/>
</dbReference>
<dbReference type="SUPFAM" id="SSF53335">
    <property type="entry name" value="S-adenosyl-L-methionine-dependent methyltransferases"/>
    <property type="match status" value="1"/>
</dbReference>
<evidence type="ECO:0000313" key="2">
    <source>
        <dbReference type="Proteomes" id="UP000538666"/>
    </source>
</evidence>